<name>A0A6A4HPA7_9AGAR</name>
<evidence type="ECO:0000313" key="3">
    <source>
        <dbReference type="EMBL" id="KAE9400832.1"/>
    </source>
</evidence>
<reference evidence="3" key="1">
    <citation type="journal article" date="2019" name="Environ. Microbiol.">
        <title>Fungal ecological strategies reflected in gene transcription - a case study of two litter decomposers.</title>
        <authorList>
            <person name="Barbi F."/>
            <person name="Kohler A."/>
            <person name="Barry K."/>
            <person name="Baskaran P."/>
            <person name="Daum C."/>
            <person name="Fauchery L."/>
            <person name="Ihrmark K."/>
            <person name="Kuo A."/>
            <person name="LaButti K."/>
            <person name="Lipzen A."/>
            <person name="Morin E."/>
            <person name="Grigoriev I.V."/>
            <person name="Henrissat B."/>
            <person name="Lindahl B."/>
            <person name="Martin F."/>
        </authorList>
    </citation>
    <scope>NUCLEOTIDE SEQUENCE</scope>
    <source>
        <strain evidence="3">JB14</strain>
    </source>
</reference>
<feature type="coiled-coil region" evidence="1">
    <location>
        <begin position="232"/>
        <end position="266"/>
    </location>
</feature>
<keyword evidence="4" id="KW-1185">Reference proteome</keyword>
<sequence length="353" mass="40069">MEPDSKEQMESERIEKQTLVEADYQSALARWKKLQARVDEAGKLQSQTMFPLGPSRVARFQRLKDQLSEAQAQVDVAFQRRLDHGSSSLSPFLALVERDEARSHELQKLSTELSQKLNEAEALRKEVEKKPPPPSVDPVTQDVADQQQMKKEIKELHDTLKEVSERVSNVENSQSAQEGEVREMLQAYFYDCAQGETKNIETQLSELSTWVDEARVANARIEGEQKALIEEKDKEDADIRDLLARVEEHEKNHTKDKNEIEALSAALSAYREKPVSPPSSPFDPETIVLDMEDQIKTLVQNAIRPQIEDSRSTLTEDLKKHDSELFTTLWSKLSLTHKVIAAVTEATKQPPAS</sequence>
<evidence type="ECO:0000256" key="1">
    <source>
        <dbReference type="SAM" id="Coils"/>
    </source>
</evidence>
<organism evidence="3 4">
    <name type="scientific">Gymnopus androsaceus JB14</name>
    <dbReference type="NCBI Taxonomy" id="1447944"/>
    <lineage>
        <taxon>Eukaryota</taxon>
        <taxon>Fungi</taxon>
        <taxon>Dikarya</taxon>
        <taxon>Basidiomycota</taxon>
        <taxon>Agaricomycotina</taxon>
        <taxon>Agaricomycetes</taxon>
        <taxon>Agaricomycetidae</taxon>
        <taxon>Agaricales</taxon>
        <taxon>Marasmiineae</taxon>
        <taxon>Omphalotaceae</taxon>
        <taxon>Gymnopus</taxon>
    </lineage>
</organism>
<gene>
    <name evidence="3" type="ORF">BT96DRAFT_992697</name>
</gene>
<protein>
    <submittedName>
        <fullName evidence="3">Uncharacterized protein</fullName>
    </submittedName>
</protein>
<accession>A0A6A4HPA7</accession>
<dbReference type="OrthoDB" id="2749714at2759"/>
<dbReference type="Proteomes" id="UP000799118">
    <property type="component" value="Unassembled WGS sequence"/>
</dbReference>
<feature type="compositionally biased region" description="Basic and acidic residues" evidence="2">
    <location>
        <begin position="122"/>
        <end position="131"/>
    </location>
</feature>
<evidence type="ECO:0000256" key="2">
    <source>
        <dbReference type="SAM" id="MobiDB-lite"/>
    </source>
</evidence>
<proteinExistence type="predicted"/>
<dbReference type="AlphaFoldDB" id="A0A6A4HPA7"/>
<evidence type="ECO:0000313" key="4">
    <source>
        <dbReference type="Proteomes" id="UP000799118"/>
    </source>
</evidence>
<keyword evidence="1" id="KW-0175">Coiled coil</keyword>
<feature type="region of interest" description="Disordered" evidence="2">
    <location>
        <begin position="122"/>
        <end position="150"/>
    </location>
</feature>
<dbReference type="EMBL" id="ML769453">
    <property type="protein sequence ID" value="KAE9400832.1"/>
    <property type="molecule type" value="Genomic_DNA"/>
</dbReference>
<dbReference type="Gene3D" id="1.10.287.1490">
    <property type="match status" value="1"/>
</dbReference>